<dbReference type="PANTHER" id="PTHR43207">
    <property type="entry name" value="AROGENATE DEHYDROGENASE-RELATED"/>
    <property type="match status" value="1"/>
</dbReference>
<dbReference type="InterPro" id="IPR045011">
    <property type="entry name" value="TYRAAT1/2"/>
</dbReference>
<dbReference type="InterPro" id="IPR046826">
    <property type="entry name" value="PDH_N"/>
</dbReference>
<evidence type="ECO:0000256" key="1">
    <source>
        <dbReference type="ARBA" id="ARBA00023002"/>
    </source>
</evidence>
<proteinExistence type="predicted"/>
<keyword evidence="1" id="KW-0560">Oxidoreductase</keyword>
<name>A0A1F5MI11_9BACT</name>
<dbReference type="Pfam" id="PF02153">
    <property type="entry name" value="PDH_N"/>
    <property type="match status" value="1"/>
</dbReference>
<feature type="domain" description="Prephenate/arogenate dehydrogenase" evidence="2">
    <location>
        <begin position="2"/>
        <end position="289"/>
    </location>
</feature>
<dbReference type="Proteomes" id="UP000178859">
    <property type="component" value="Unassembled WGS sequence"/>
</dbReference>
<dbReference type="PANTHER" id="PTHR43207:SF3">
    <property type="entry name" value="AROGENATE DEHYDROGENASE 1, CHLOROPLASTIC-LIKE"/>
    <property type="match status" value="1"/>
</dbReference>
<accession>A0A1F5MI11</accession>
<dbReference type="GO" id="GO:0008977">
    <property type="term" value="F:prephenate dehydrogenase (NAD+) activity"/>
    <property type="evidence" value="ECO:0007669"/>
    <property type="project" value="InterPro"/>
</dbReference>
<sequence>MKKVSIVGFGRFGKTLYRLIKDDFIITLYDINIISHEGLTKSTIIAKSLKEIYSSEIIFYCVPISSFEDVISKHKKYFQNYHILIDVLSVKMHPAKIFKKYLTNTQALLTHPMFGPDSSKDGFQNLPIILDKFTTSNEIYQFWKEYFKSKNLKVIEMSARDHDRLAANSQGLTHFIGRLLDAYHFEGTLIDSLGAKKLLEVKGQTCNDTWQLFMDLQLYNPYTKQMRIKLGNTFDKLSNKLLPRQINSQFITFGIQGGKGSNNEEALHHFLHQAEIKRFRIKYLYTSRNVLQALYRGNIDRGQFAIANSVAGIVDESIQVMGKYK</sequence>
<dbReference type="InterPro" id="IPR001086">
    <property type="entry name" value="Preph_deHydtase"/>
</dbReference>
<dbReference type="InterPro" id="IPR003099">
    <property type="entry name" value="Prephen_DH"/>
</dbReference>
<protein>
    <recommendedName>
        <fullName evidence="2">Prephenate/arogenate dehydrogenase domain-containing protein</fullName>
    </recommendedName>
</protein>
<dbReference type="GO" id="GO:0070403">
    <property type="term" value="F:NAD+ binding"/>
    <property type="evidence" value="ECO:0007669"/>
    <property type="project" value="InterPro"/>
</dbReference>
<evidence type="ECO:0000259" key="2">
    <source>
        <dbReference type="PROSITE" id="PS51176"/>
    </source>
</evidence>
<dbReference type="EMBL" id="MFDT01000012">
    <property type="protein sequence ID" value="OGE64992.1"/>
    <property type="molecule type" value="Genomic_DNA"/>
</dbReference>
<gene>
    <name evidence="3" type="ORF">A3I48_01065</name>
</gene>
<reference evidence="3 4" key="1">
    <citation type="journal article" date="2016" name="Nat. Commun.">
        <title>Thousands of microbial genomes shed light on interconnected biogeochemical processes in an aquifer system.</title>
        <authorList>
            <person name="Anantharaman K."/>
            <person name="Brown C.T."/>
            <person name="Hug L.A."/>
            <person name="Sharon I."/>
            <person name="Castelle C.J."/>
            <person name="Probst A.J."/>
            <person name="Thomas B.C."/>
            <person name="Singh A."/>
            <person name="Wilkins M.J."/>
            <person name="Karaoz U."/>
            <person name="Brodie E.L."/>
            <person name="Williams K.H."/>
            <person name="Hubbard S.S."/>
            <person name="Banfield J.F."/>
        </authorList>
    </citation>
    <scope>NUCLEOTIDE SEQUENCE [LARGE SCALE GENOMIC DNA]</scope>
</reference>
<feature type="non-terminal residue" evidence="3">
    <location>
        <position position="325"/>
    </location>
</feature>
<organism evidence="3 4">
    <name type="scientific">Candidatus Daviesbacteria bacterium RIFCSPLOWO2_02_FULL_36_7</name>
    <dbReference type="NCBI Taxonomy" id="1797792"/>
    <lineage>
        <taxon>Bacteria</taxon>
        <taxon>Candidatus Daviesiibacteriota</taxon>
    </lineage>
</organism>
<dbReference type="InterPro" id="IPR036291">
    <property type="entry name" value="NAD(P)-bd_dom_sf"/>
</dbReference>
<dbReference type="GO" id="GO:0033730">
    <property type="term" value="F:arogenate dehydrogenase (NADP+) activity"/>
    <property type="evidence" value="ECO:0007669"/>
    <property type="project" value="InterPro"/>
</dbReference>
<dbReference type="GO" id="GO:0006571">
    <property type="term" value="P:tyrosine biosynthetic process"/>
    <property type="evidence" value="ECO:0007669"/>
    <property type="project" value="InterPro"/>
</dbReference>
<dbReference type="GO" id="GO:0004665">
    <property type="term" value="F:prephenate dehydrogenase (NADP+) activity"/>
    <property type="evidence" value="ECO:0007669"/>
    <property type="project" value="InterPro"/>
</dbReference>
<evidence type="ECO:0000313" key="3">
    <source>
        <dbReference type="EMBL" id="OGE64992.1"/>
    </source>
</evidence>
<dbReference type="Pfam" id="PF26213">
    <property type="entry name" value="TYRAAT1_C"/>
    <property type="match status" value="1"/>
</dbReference>
<dbReference type="SUPFAM" id="SSF51735">
    <property type="entry name" value="NAD(P)-binding Rossmann-fold domains"/>
    <property type="match status" value="1"/>
</dbReference>
<dbReference type="PROSITE" id="PS51176">
    <property type="entry name" value="PDH_ADH"/>
    <property type="match status" value="1"/>
</dbReference>
<dbReference type="Gene3D" id="3.40.50.720">
    <property type="entry name" value="NAD(P)-binding Rossmann-like Domain"/>
    <property type="match status" value="1"/>
</dbReference>
<evidence type="ECO:0000313" key="4">
    <source>
        <dbReference type="Proteomes" id="UP000178859"/>
    </source>
</evidence>
<dbReference type="Pfam" id="PF00800">
    <property type="entry name" value="PDT"/>
    <property type="match status" value="1"/>
</dbReference>
<comment type="caution">
    <text evidence="3">The sequence shown here is derived from an EMBL/GenBank/DDBJ whole genome shotgun (WGS) entry which is preliminary data.</text>
</comment>
<dbReference type="AlphaFoldDB" id="A0A1F5MI11"/>
<dbReference type="InterPro" id="IPR059064">
    <property type="entry name" value="TYRAAT2_C"/>
</dbReference>
<dbReference type="GO" id="GO:0009094">
    <property type="term" value="P:L-phenylalanine biosynthetic process"/>
    <property type="evidence" value="ECO:0007669"/>
    <property type="project" value="InterPro"/>
</dbReference>
<dbReference type="Gene3D" id="3.40.190.10">
    <property type="entry name" value="Periplasmic binding protein-like II"/>
    <property type="match status" value="1"/>
</dbReference>
<dbReference type="GO" id="GO:0004664">
    <property type="term" value="F:prephenate dehydratase activity"/>
    <property type="evidence" value="ECO:0007669"/>
    <property type="project" value="InterPro"/>
</dbReference>